<dbReference type="GO" id="GO:0016020">
    <property type="term" value="C:membrane"/>
    <property type="evidence" value="ECO:0007669"/>
    <property type="project" value="UniProtKB-SubCell"/>
</dbReference>
<keyword evidence="4" id="KW-0418">Kinase</keyword>
<dbReference type="SMART" id="SM00388">
    <property type="entry name" value="HisKA"/>
    <property type="match status" value="1"/>
</dbReference>
<comment type="catalytic activity">
    <reaction evidence="1">
        <text>ATP + protein L-histidine = ADP + protein N-phospho-L-histidine.</text>
        <dbReference type="EC" id="2.7.13.3"/>
    </reaction>
</comment>
<dbReference type="GO" id="GO:0000155">
    <property type="term" value="F:phosphorelay sensor kinase activity"/>
    <property type="evidence" value="ECO:0007669"/>
    <property type="project" value="InterPro"/>
</dbReference>
<gene>
    <name evidence="8" type="ORF">SSPSH_000129</name>
</gene>
<keyword evidence="5" id="KW-0472">Membrane</keyword>
<reference evidence="8 9" key="1">
    <citation type="journal article" date="2011" name="J. Bacteriol.">
        <title>Genome sequence of Salinisphaera shabanensis, a gammaproteobacterium from the harsh, variable environment of the brine-seawater interface of the Shaban Deep in the Red Sea.</title>
        <authorList>
            <person name="Antunes A."/>
            <person name="Alam I."/>
            <person name="Bajic V.B."/>
            <person name="Stingl U."/>
        </authorList>
    </citation>
    <scope>NUCLEOTIDE SEQUENCE [LARGE SCALE GENOMIC DNA]</scope>
    <source>
        <strain evidence="8 9">E1L3A</strain>
    </source>
</reference>
<evidence type="ECO:0000256" key="2">
    <source>
        <dbReference type="ARBA" id="ARBA00012438"/>
    </source>
</evidence>
<evidence type="ECO:0000256" key="5">
    <source>
        <dbReference type="ARBA" id="ARBA00023136"/>
    </source>
</evidence>
<dbReference type="Proteomes" id="UP000006242">
    <property type="component" value="Unassembled WGS sequence"/>
</dbReference>
<keyword evidence="3 8" id="KW-0808">Transferase</keyword>
<dbReference type="EMBL" id="AFNV02000001">
    <property type="protein sequence ID" value="ERJ20787.1"/>
    <property type="molecule type" value="Genomic_DNA"/>
</dbReference>
<dbReference type="GO" id="GO:0007234">
    <property type="term" value="P:osmosensory signaling via phosphorelay pathway"/>
    <property type="evidence" value="ECO:0007669"/>
    <property type="project" value="TreeGrafter"/>
</dbReference>
<dbReference type="GO" id="GO:0008168">
    <property type="term" value="F:methyltransferase activity"/>
    <property type="evidence" value="ECO:0007669"/>
    <property type="project" value="UniProtKB-KW"/>
</dbReference>
<dbReference type="RefSeq" id="WP_006913296.1">
    <property type="nucleotide sequence ID" value="NZ_AFNV02000001.1"/>
</dbReference>
<dbReference type="GO" id="GO:0032259">
    <property type="term" value="P:methylation"/>
    <property type="evidence" value="ECO:0007669"/>
    <property type="project" value="UniProtKB-KW"/>
</dbReference>
<dbReference type="STRING" id="1033802.SSPSH_000129"/>
<dbReference type="InterPro" id="IPR035965">
    <property type="entry name" value="PAS-like_dom_sf"/>
</dbReference>
<evidence type="ECO:0000256" key="4">
    <source>
        <dbReference type="ARBA" id="ARBA00022777"/>
    </source>
</evidence>
<feature type="domain" description="PAS" evidence="7">
    <location>
        <begin position="17"/>
        <end position="87"/>
    </location>
</feature>
<dbReference type="PANTHER" id="PTHR42878">
    <property type="entry name" value="TWO-COMPONENT HISTIDINE KINASE"/>
    <property type="match status" value="1"/>
</dbReference>
<dbReference type="InterPro" id="IPR013656">
    <property type="entry name" value="PAS_4"/>
</dbReference>
<dbReference type="PROSITE" id="PS50109">
    <property type="entry name" value="HIS_KIN"/>
    <property type="match status" value="1"/>
</dbReference>
<dbReference type="PANTHER" id="PTHR42878:SF15">
    <property type="entry name" value="BACTERIOPHYTOCHROME"/>
    <property type="match status" value="1"/>
</dbReference>
<dbReference type="AlphaFoldDB" id="U2ES17"/>
<dbReference type="InterPro" id="IPR000014">
    <property type="entry name" value="PAS"/>
</dbReference>
<protein>
    <recommendedName>
        <fullName evidence="2">histidine kinase</fullName>
        <ecNumber evidence="2">2.7.13.3</ecNumber>
    </recommendedName>
</protein>
<dbReference type="CDD" id="cd00130">
    <property type="entry name" value="PAS"/>
    <property type="match status" value="1"/>
</dbReference>
<dbReference type="GO" id="GO:0000156">
    <property type="term" value="F:phosphorelay response regulator activity"/>
    <property type="evidence" value="ECO:0007669"/>
    <property type="project" value="TreeGrafter"/>
</dbReference>
<dbReference type="NCBIfam" id="TIGR00229">
    <property type="entry name" value="sensory_box"/>
    <property type="match status" value="1"/>
</dbReference>
<keyword evidence="9" id="KW-1185">Reference proteome</keyword>
<dbReference type="Gene3D" id="3.30.450.20">
    <property type="entry name" value="PAS domain"/>
    <property type="match status" value="1"/>
</dbReference>
<reference evidence="8 9" key="2">
    <citation type="journal article" date="2013" name="PLoS ONE">
        <title>INDIGO - INtegrated Data Warehouse of MIcrobial GenOmes with Examples from the Red Sea Extremophiles.</title>
        <authorList>
            <person name="Alam I."/>
            <person name="Antunes A."/>
            <person name="Kamau A.A."/>
            <person name="Ba Alawi W."/>
            <person name="Kalkatawi M."/>
            <person name="Stingl U."/>
            <person name="Bajic V.B."/>
        </authorList>
    </citation>
    <scope>NUCLEOTIDE SEQUENCE [LARGE SCALE GENOMIC DNA]</scope>
    <source>
        <strain evidence="8 9">E1L3A</strain>
    </source>
</reference>
<name>U2ES17_9GAMM</name>
<comment type="caution">
    <text evidence="8">The sequence shown here is derived from an EMBL/GenBank/DDBJ whole genome shotgun (WGS) entry which is preliminary data.</text>
</comment>
<dbReference type="InterPro" id="IPR036890">
    <property type="entry name" value="HATPase_C_sf"/>
</dbReference>
<evidence type="ECO:0000313" key="9">
    <source>
        <dbReference type="Proteomes" id="UP000006242"/>
    </source>
</evidence>
<dbReference type="Pfam" id="PF02518">
    <property type="entry name" value="HATPase_c"/>
    <property type="match status" value="1"/>
</dbReference>
<dbReference type="InterPro" id="IPR003594">
    <property type="entry name" value="HATPase_dom"/>
</dbReference>
<sequence length="513" mass="55701">MSLAGAGETDSHAQSLGAAALALLLEQMPDAALCLLDSAGTIEQWHPSAEMLLGHIAAQVEGQRLETLLPEERRFEAELPRALFEASARGRARFEAALITRAGQRRLCTLDLTPRTDGHDDVIGFLVLLRATGPRRAADAVSANENLVAAHRLNLTRATDEPAWMGIDLAGRIAGLGESAARWLGCDTEDTLGRNIQVCIELRKEPSWPVVLHRAVRSAAPISLSVSPAGADADTPVRTARLLPLRSAEGRLNGFTLLIEAFDATRLPETATATPRLPLDRASDRAGVLAAAHDLREPLRKMQHNARQLQTTEAPRMSDDGRNHLAALRSAADRMQNMIGGMLRLARIDTGTVAVESLDLNTLVDEVRVDLALLIEEHQAQFEVQKLGVIRGDGAQLRALFQNLIDNTIRYRRVDAAPAIRITADSDHAGTGSKIVYYDDNARGIDSPELAFQPFRRDAGASDTQGTGIGLSLCRRICRRHGGDLRIERTDETGTRFILELNDLPDESGAESD</sequence>
<organism evidence="8 9">
    <name type="scientific">Salinisphaera shabanensis E1L3A</name>
    <dbReference type="NCBI Taxonomy" id="1033802"/>
    <lineage>
        <taxon>Bacteria</taxon>
        <taxon>Pseudomonadati</taxon>
        <taxon>Pseudomonadota</taxon>
        <taxon>Gammaproteobacteria</taxon>
        <taxon>Salinisphaerales</taxon>
        <taxon>Salinisphaeraceae</taxon>
        <taxon>Salinisphaera</taxon>
    </lineage>
</organism>
<dbReference type="Pfam" id="PF08448">
    <property type="entry name" value="PAS_4"/>
    <property type="match status" value="1"/>
</dbReference>
<dbReference type="SUPFAM" id="SSF47384">
    <property type="entry name" value="Homodimeric domain of signal transducing histidine kinase"/>
    <property type="match status" value="1"/>
</dbReference>
<evidence type="ECO:0000259" key="6">
    <source>
        <dbReference type="PROSITE" id="PS50109"/>
    </source>
</evidence>
<feature type="domain" description="Histidine kinase" evidence="6">
    <location>
        <begin position="290"/>
        <end position="505"/>
    </location>
</feature>
<evidence type="ECO:0000259" key="7">
    <source>
        <dbReference type="PROSITE" id="PS50112"/>
    </source>
</evidence>
<dbReference type="InterPro" id="IPR036097">
    <property type="entry name" value="HisK_dim/P_sf"/>
</dbReference>
<dbReference type="CDD" id="cd00082">
    <property type="entry name" value="HisKA"/>
    <property type="match status" value="1"/>
</dbReference>
<dbReference type="Gene3D" id="3.30.565.10">
    <property type="entry name" value="Histidine kinase-like ATPase, C-terminal domain"/>
    <property type="match status" value="1"/>
</dbReference>
<dbReference type="SMART" id="SM00387">
    <property type="entry name" value="HATPase_c"/>
    <property type="match status" value="1"/>
</dbReference>
<dbReference type="eggNOG" id="COG4251">
    <property type="taxonomic scope" value="Bacteria"/>
</dbReference>
<dbReference type="OrthoDB" id="9808408at2"/>
<dbReference type="PROSITE" id="PS50112">
    <property type="entry name" value="PAS"/>
    <property type="match status" value="1"/>
</dbReference>
<evidence type="ECO:0000313" key="8">
    <source>
        <dbReference type="EMBL" id="ERJ20787.1"/>
    </source>
</evidence>
<dbReference type="EC" id="2.7.13.3" evidence="2"/>
<dbReference type="SUPFAM" id="SSF55785">
    <property type="entry name" value="PYP-like sensor domain (PAS domain)"/>
    <property type="match status" value="1"/>
</dbReference>
<proteinExistence type="predicted"/>
<keyword evidence="8" id="KW-0489">Methyltransferase</keyword>
<evidence type="ECO:0000256" key="3">
    <source>
        <dbReference type="ARBA" id="ARBA00022679"/>
    </source>
</evidence>
<dbReference type="Gene3D" id="1.10.287.130">
    <property type="match status" value="1"/>
</dbReference>
<dbReference type="SMART" id="SM00091">
    <property type="entry name" value="PAS"/>
    <property type="match status" value="2"/>
</dbReference>
<dbReference type="InterPro" id="IPR050351">
    <property type="entry name" value="BphY/WalK/GraS-like"/>
</dbReference>
<dbReference type="InterPro" id="IPR003661">
    <property type="entry name" value="HisK_dim/P_dom"/>
</dbReference>
<dbReference type="SUPFAM" id="SSF55874">
    <property type="entry name" value="ATPase domain of HSP90 chaperone/DNA topoisomerase II/histidine kinase"/>
    <property type="match status" value="1"/>
</dbReference>
<dbReference type="Pfam" id="PF00512">
    <property type="entry name" value="HisKA"/>
    <property type="match status" value="1"/>
</dbReference>
<accession>U2ES17</accession>
<evidence type="ECO:0000256" key="1">
    <source>
        <dbReference type="ARBA" id="ARBA00000085"/>
    </source>
</evidence>
<dbReference type="GO" id="GO:0030295">
    <property type="term" value="F:protein kinase activator activity"/>
    <property type="evidence" value="ECO:0007669"/>
    <property type="project" value="TreeGrafter"/>
</dbReference>
<dbReference type="InterPro" id="IPR005467">
    <property type="entry name" value="His_kinase_dom"/>
</dbReference>